<evidence type="ECO:0000313" key="1">
    <source>
        <dbReference type="EMBL" id="KAG0564723.1"/>
    </source>
</evidence>
<comment type="caution">
    <text evidence="1">The sequence shown here is derived from an EMBL/GenBank/DDBJ whole genome shotgun (WGS) entry which is preliminary data.</text>
</comment>
<organism evidence="1 2">
    <name type="scientific">Ceratodon purpureus</name>
    <name type="common">Fire moss</name>
    <name type="synonym">Dicranum purpureum</name>
    <dbReference type="NCBI Taxonomy" id="3225"/>
    <lineage>
        <taxon>Eukaryota</taxon>
        <taxon>Viridiplantae</taxon>
        <taxon>Streptophyta</taxon>
        <taxon>Embryophyta</taxon>
        <taxon>Bryophyta</taxon>
        <taxon>Bryophytina</taxon>
        <taxon>Bryopsida</taxon>
        <taxon>Dicranidae</taxon>
        <taxon>Pseudoditrichales</taxon>
        <taxon>Ditrichaceae</taxon>
        <taxon>Ceratodon</taxon>
    </lineage>
</organism>
<dbReference type="Proteomes" id="UP000822688">
    <property type="component" value="Chromosome 8"/>
</dbReference>
<dbReference type="EMBL" id="CM026429">
    <property type="protein sequence ID" value="KAG0564723.1"/>
    <property type="molecule type" value="Genomic_DNA"/>
</dbReference>
<protein>
    <submittedName>
        <fullName evidence="1">Uncharacterized protein</fullName>
    </submittedName>
</protein>
<accession>A0A8T0H0T1</accession>
<reference evidence="1" key="1">
    <citation type="submission" date="2020-06" db="EMBL/GenBank/DDBJ databases">
        <title>WGS assembly of Ceratodon purpureus strain R40.</title>
        <authorList>
            <person name="Carey S.B."/>
            <person name="Jenkins J."/>
            <person name="Shu S."/>
            <person name="Lovell J.T."/>
            <person name="Sreedasyam A."/>
            <person name="Maumus F."/>
            <person name="Tiley G.P."/>
            <person name="Fernandez-Pozo N."/>
            <person name="Barry K."/>
            <person name="Chen C."/>
            <person name="Wang M."/>
            <person name="Lipzen A."/>
            <person name="Daum C."/>
            <person name="Saski C.A."/>
            <person name="Payton A.C."/>
            <person name="Mcbreen J.C."/>
            <person name="Conrad R.E."/>
            <person name="Kollar L.M."/>
            <person name="Olsson S."/>
            <person name="Huttunen S."/>
            <person name="Landis J.B."/>
            <person name="Wickett N.J."/>
            <person name="Johnson M.G."/>
            <person name="Rensing S.A."/>
            <person name="Grimwood J."/>
            <person name="Schmutz J."/>
            <person name="Mcdaniel S.F."/>
        </authorList>
    </citation>
    <scope>NUCLEOTIDE SEQUENCE</scope>
    <source>
        <strain evidence="1">R40</strain>
    </source>
</reference>
<gene>
    <name evidence="1" type="ORF">KC19_8G134200</name>
</gene>
<sequence length="66" mass="7453">MVHCLQRQERERVRSDTTVQEYYQLGFDSTRSASVVGKLLHEAASCHRLWIPDKPGVGSDVYEGGC</sequence>
<proteinExistence type="predicted"/>
<evidence type="ECO:0000313" key="2">
    <source>
        <dbReference type="Proteomes" id="UP000822688"/>
    </source>
</evidence>
<dbReference type="AlphaFoldDB" id="A0A8T0H0T1"/>
<name>A0A8T0H0T1_CERPU</name>
<keyword evidence="2" id="KW-1185">Reference proteome</keyword>